<proteinExistence type="inferred from homology"/>
<evidence type="ECO:0000256" key="3">
    <source>
        <dbReference type="ARBA" id="ARBA00022525"/>
    </source>
</evidence>
<keyword evidence="4 6" id="KW-0732">Signal</keyword>
<sequence length="470" mass="52544">MFGLLAWSLLCLMPGIASSFPDDAPKVELALYYESLCPDCQLFIRQQLYPTYLKVSDIINLTLVPYGNAEERKIGDKWVFQCQHGPKECEGNLIETCAISLLKNISASLSFVYCFEKNIEGSEEPTTVAQSCAKSLKIDYDSIEACVSGPLGNELEHKMAAMTDALEPQHQYVPWVTVNGKHTEKIQNMAQRNLLKLVCEYYTGPKPKDCEKQEFGRCYKKVFPLIELKKALRVAAPVMILFVAKMKFKLCMLSVLLAALPVFCVGTPVAAPKVEIALYYESLCGGCRQFIETQFYPTFQKVGQIMEVILVPYGNAQESRYGDEWRFTCQHGEAECVGNLIETCAISILQNATSYFPFIHCLESTIAGYDPVSAAEQCASQFSIDFSSIDKCHSSAQGNALEHEMALKTNALNPPHYFVPWITLNGKHTDEIQNEATFDLLGLVCDTYQGTKPDACQKKESALSRCYRHA</sequence>
<dbReference type="Proteomes" id="UP000275408">
    <property type="component" value="Unassembled WGS sequence"/>
</dbReference>
<dbReference type="EMBL" id="RCHS01000309">
    <property type="protein sequence ID" value="RMX59579.1"/>
    <property type="molecule type" value="Genomic_DNA"/>
</dbReference>
<dbReference type="AlphaFoldDB" id="A0A3M6V183"/>
<keyword evidence="3" id="KW-0964">Secreted</keyword>
<comment type="caution">
    <text evidence="7">The sequence shown here is derived from an EMBL/GenBank/DDBJ whole genome shotgun (WGS) entry which is preliminary data.</text>
</comment>
<reference evidence="7 8" key="1">
    <citation type="journal article" date="2018" name="Sci. Rep.">
        <title>Comparative analysis of the Pocillopora damicornis genome highlights role of immune system in coral evolution.</title>
        <authorList>
            <person name="Cunning R."/>
            <person name="Bay R.A."/>
            <person name="Gillette P."/>
            <person name="Baker A.C."/>
            <person name="Traylor-Knowles N."/>
        </authorList>
    </citation>
    <scope>NUCLEOTIDE SEQUENCE [LARGE SCALE GENOMIC DNA]</scope>
    <source>
        <strain evidence="7">RSMAS</strain>
        <tissue evidence="7">Whole animal</tissue>
    </source>
</reference>
<feature type="signal peptide" evidence="6">
    <location>
        <begin position="1"/>
        <end position="19"/>
    </location>
</feature>
<evidence type="ECO:0008006" key="9">
    <source>
        <dbReference type="Google" id="ProtNLM"/>
    </source>
</evidence>
<name>A0A3M6V183_POCDA</name>
<dbReference type="InterPro" id="IPR004911">
    <property type="entry name" value="Interferon-induced_GILT"/>
</dbReference>
<keyword evidence="8" id="KW-1185">Reference proteome</keyword>
<protein>
    <recommendedName>
        <fullName evidence="9">Saposin A-type domain-containing protein</fullName>
    </recommendedName>
</protein>
<evidence type="ECO:0000256" key="2">
    <source>
        <dbReference type="ARBA" id="ARBA00005679"/>
    </source>
</evidence>
<dbReference type="PANTHER" id="PTHR13234:SF8">
    <property type="entry name" value="GAMMA-INTERFERON-INDUCIBLE LYSOSOMAL THIOL REDUCTASE"/>
    <property type="match status" value="1"/>
</dbReference>
<dbReference type="STRING" id="46731.A0A3M6V183"/>
<dbReference type="GO" id="GO:0016671">
    <property type="term" value="F:oxidoreductase activity, acting on a sulfur group of donors, disulfide as acceptor"/>
    <property type="evidence" value="ECO:0007669"/>
    <property type="project" value="InterPro"/>
</dbReference>
<dbReference type="GO" id="GO:0005576">
    <property type="term" value="C:extracellular region"/>
    <property type="evidence" value="ECO:0007669"/>
    <property type="project" value="UniProtKB-SubCell"/>
</dbReference>
<evidence type="ECO:0000313" key="7">
    <source>
        <dbReference type="EMBL" id="RMX59579.1"/>
    </source>
</evidence>
<evidence type="ECO:0000256" key="5">
    <source>
        <dbReference type="ARBA" id="ARBA00023180"/>
    </source>
</evidence>
<evidence type="ECO:0000256" key="1">
    <source>
        <dbReference type="ARBA" id="ARBA00004613"/>
    </source>
</evidence>
<organism evidence="7 8">
    <name type="scientific">Pocillopora damicornis</name>
    <name type="common">Cauliflower coral</name>
    <name type="synonym">Millepora damicornis</name>
    <dbReference type="NCBI Taxonomy" id="46731"/>
    <lineage>
        <taxon>Eukaryota</taxon>
        <taxon>Metazoa</taxon>
        <taxon>Cnidaria</taxon>
        <taxon>Anthozoa</taxon>
        <taxon>Hexacorallia</taxon>
        <taxon>Scleractinia</taxon>
        <taxon>Astrocoeniina</taxon>
        <taxon>Pocilloporidae</taxon>
        <taxon>Pocillopora</taxon>
    </lineage>
</organism>
<dbReference type="Pfam" id="PF03227">
    <property type="entry name" value="GILT"/>
    <property type="match status" value="2"/>
</dbReference>
<comment type="similarity">
    <text evidence="2">Belongs to the GILT family.</text>
</comment>
<dbReference type="PANTHER" id="PTHR13234">
    <property type="entry name" value="GAMMA-INTERFERON INDUCIBLE LYSOSOMAL THIOL REDUCTASE GILT"/>
    <property type="match status" value="1"/>
</dbReference>
<gene>
    <name evidence="7" type="ORF">pdam_00003644</name>
</gene>
<evidence type="ECO:0000313" key="8">
    <source>
        <dbReference type="Proteomes" id="UP000275408"/>
    </source>
</evidence>
<dbReference type="OrthoDB" id="958254at2759"/>
<feature type="chain" id="PRO_5018337617" description="Saposin A-type domain-containing protein" evidence="6">
    <location>
        <begin position="20"/>
        <end position="470"/>
    </location>
</feature>
<evidence type="ECO:0000256" key="6">
    <source>
        <dbReference type="SAM" id="SignalP"/>
    </source>
</evidence>
<comment type="subcellular location">
    <subcellularLocation>
        <location evidence="1">Secreted</location>
    </subcellularLocation>
</comment>
<accession>A0A3M6V183</accession>
<keyword evidence="5" id="KW-0325">Glycoprotein</keyword>
<evidence type="ECO:0000256" key="4">
    <source>
        <dbReference type="ARBA" id="ARBA00022729"/>
    </source>
</evidence>